<keyword evidence="4" id="KW-1185">Reference proteome</keyword>
<dbReference type="NCBIfam" id="TIGR02595">
    <property type="entry name" value="PEP_CTERM"/>
    <property type="match status" value="1"/>
</dbReference>
<feature type="domain" description="Ice-binding protein C-terminal" evidence="2">
    <location>
        <begin position="181"/>
        <end position="203"/>
    </location>
</feature>
<evidence type="ECO:0000313" key="3">
    <source>
        <dbReference type="EMBL" id="SLN39852.1"/>
    </source>
</evidence>
<dbReference type="Pfam" id="PF07589">
    <property type="entry name" value="PEP-CTERM"/>
    <property type="match status" value="1"/>
</dbReference>
<feature type="chain" id="PRO_5013074131" description="Ice-binding protein C-terminal domain-containing protein" evidence="1">
    <location>
        <begin position="20"/>
        <end position="205"/>
    </location>
</feature>
<keyword evidence="1" id="KW-0732">Signal</keyword>
<sequence>MFRLSFLSLSAAVVMVASAAGFSAAEASPVLFCKDGPGIDLAATGCISGTSRHYPNGGDGIYSNAGGGDDEAAVEAAILAATGSAVDLSLYGKSDSNAALFSFTPLGGGLLTGSQSGGWSVLDGTLIAYITIKAANSFALYEIDPMSATGSYTTAGILNNGGQQPSVSHISFWLASGGDTQIPEPAALLIFGAALAGLGLARRKA</sequence>
<gene>
    <name evidence="3" type="ORF">OCH7691_01665</name>
</gene>
<dbReference type="InParanoid" id="A0A1Y5SIE9"/>
<organism evidence="3 4">
    <name type="scientific">Oceanibacterium hippocampi</name>
    <dbReference type="NCBI Taxonomy" id="745714"/>
    <lineage>
        <taxon>Bacteria</taxon>
        <taxon>Pseudomonadati</taxon>
        <taxon>Pseudomonadota</taxon>
        <taxon>Alphaproteobacteria</taxon>
        <taxon>Sneathiellales</taxon>
        <taxon>Sneathiellaceae</taxon>
        <taxon>Oceanibacterium</taxon>
    </lineage>
</organism>
<feature type="signal peptide" evidence="1">
    <location>
        <begin position="1"/>
        <end position="19"/>
    </location>
</feature>
<dbReference type="Proteomes" id="UP000193200">
    <property type="component" value="Unassembled WGS sequence"/>
</dbReference>
<name>A0A1Y5SIE9_9PROT</name>
<dbReference type="OrthoDB" id="495445at2"/>
<dbReference type="AlphaFoldDB" id="A0A1Y5SIE9"/>
<protein>
    <recommendedName>
        <fullName evidence="2">Ice-binding protein C-terminal domain-containing protein</fullName>
    </recommendedName>
</protein>
<dbReference type="EMBL" id="FWFR01000001">
    <property type="protein sequence ID" value="SLN39852.1"/>
    <property type="molecule type" value="Genomic_DNA"/>
</dbReference>
<accession>A0A1Y5SIE9</accession>
<dbReference type="InterPro" id="IPR013424">
    <property type="entry name" value="Ice-binding_C"/>
</dbReference>
<dbReference type="RefSeq" id="WP_085882869.1">
    <property type="nucleotide sequence ID" value="NZ_FWFR01000001.1"/>
</dbReference>
<evidence type="ECO:0000256" key="1">
    <source>
        <dbReference type="SAM" id="SignalP"/>
    </source>
</evidence>
<evidence type="ECO:0000313" key="4">
    <source>
        <dbReference type="Proteomes" id="UP000193200"/>
    </source>
</evidence>
<reference evidence="3 4" key="1">
    <citation type="submission" date="2017-03" db="EMBL/GenBank/DDBJ databases">
        <authorList>
            <person name="Afonso C.L."/>
            <person name="Miller P.J."/>
            <person name="Scott M.A."/>
            <person name="Spackman E."/>
            <person name="Goraichik I."/>
            <person name="Dimitrov K.M."/>
            <person name="Suarez D.L."/>
            <person name="Swayne D.E."/>
        </authorList>
    </citation>
    <scope>NUCLEOTIDE SEQUENCE [LARGE SCALE GENOMIC DNA]</scope>
    <source>
        <strain evidence="3 4">CECT 7691</strain>
    </source>
</reference>
<proteinExistence type="predicted"/>
<evidence type="ECO:0000259" key="2">
    <source>
        <dbReference type="Pfam" id="PF07589"/>
    </source>
</evidence>